<accession>A0A4R2L5Q6</accession>
<proteinExistence type="predicted"/>
<protein>
    <submittedName>
        <fullName evidence="1">Uncharacterized protein</fullName>
    </submittedName>
</protein>
<gene>
    <name evidence="1" type="ORF">EV214_10297</name>
</gene>
<reference evidence="1 2" key="1">
    <citation type="submission" date="2019-03" db="EMBL/GenBank/DDBJ databases">
        <title>Genomic Encyclopedia of Type Strains, Phase IV (KMG-IV): sequencing the most valuable type-strain genomes for metagenomic binning, comparative biology and taxonomic classification.</title>
        <authorList>
            <person name="Goeker M."/>
        </authorList>
    </citation>
    <scope>NUCLEOTIDE SEQUENCE [LARGE SCALE GENOMIC DNA]</scope>
    <source>
        <strain evidence="1 2">DSM 102940</strain>
    </source>
</reference>
<name>A0A4R2L5Q6_9FIRM</name>
<organism evidence="1 2">
    <name type="scientific">Marinisporobacter balticus</name>
    <dbReference type="NCBI Taxonomy" id="2018667"/>
    <lineage>
        <taxon>Bacteria</taxon>
        <taxon>Bacillati</taxon>
        <taxon>Bacillota</taxon>
        <taxon>Clostridia</taxon>
        <taxon>Peptostreptococcales</taxon>
        <taxon>Thermotaleaceae</taxon>
        <taxon>Marinisporobacter</taxon>
    </lineage>
</organism>
<sequence length="80" mass="9263">MELVCPICNGMVVYLLRCAHCGKQMENKGTITEFLDDYSAYLDLNITERVDGAAYDKCIHLFYCENCNYDKRISVQRVKI</sequence>
<comment type="caution">
    <text evidence="1">The sequence shown here is derived from an EMBL/GenBank/DDBJ whole genome shotgun (WGS) entry which is preliminary data.</text>
</comment>
<dbReference type="AlphaFoldDB" id="A0A4R2L5Q6"/>
<keyword evidence="2" id="KW-1185">Reference proteome</keyword>
<evidence type="ECO:0000313" key="1">
    <source>
        <dbReference type="EMBL" id="TCO79379.1"/>
    </source>
</evidence>
<dbReference type="RefSeq" id="WP_243116526.1">
    <property type="nucleotide sequence ID" value="NZ_SLWV01000002.1"/>
</dbReference>
<dbReference type="Proteomes" id="UP000294919">
    <property type="component" value="Unassembled WGS sequence"/>
</dbReference>
<dbReference type="EMBL" id="SLWV01000002">
    <property type="protein sequence ID" value="TCO79379.1"/>
    <property type="molecule type" value="Genomic_DNA"/>
</dbReference>
<evidence type="ECO:0000313" key="2">
    <source>
        <dbReference type="Proteomes" id="UP000294919"/>
    </source>
</evidence>